<proteinExistence type="predicted"/>
<dbReference type="InterPro" id="IPR001789">
    <property type="entry name" value="Sig_transdc_resp-reg_receiver"/>
</dbReference>
<dbReference type="SUPFAM" id="SSF52172">
    <property type="entry name" value="CheY-like"/>
    <property type="match status" value="1"/>
</dbReference>
<dbReference type="AlphaFoldDB" id="A0A377J4K2"/>
<name>A0A377J4K2_9HELI</name>
<accession>A0A377J4K2</accession>
<dbReference type="CDD" id="cd17536">
    <property type="entry name" value="REC_YesN-like"/>
    <property type="match status" value="1"/>
</dbReference>
<dbReference type="SUPFAM" id="SSF46785">
    <property type="entry name" value="Winged helix' DNA-binding domain"/>
    <property type="match status" value="1"/>
</dbReference>
<organism evidence="3 4">
    <name type="scientific">Helicobacter canis</name>
    <dbReference type="NCBI Taxonomy" id="29419"/>
    <lineage>
        <taxon>Bacteria</taxon>
        <taxon>Pseudomonadati</taxon>
        <taxon>Campylobacterota</taxon>
        <taxon>Epsilonproteobacteria</taxon>
        <taxon>Campylobacterales</taxon>
        <taxon>Helicobacteraceae</taxon>
        <taxon>Helicobacter</taxon>
    </lineage>
</organism>
<dbReference type="PANTHER" id="PTHR43228:SF1">
    <property type="entry name" value="TWO-COMPONENT RESPONSE REGULATOR ARR22"/>
    <property type="match status" value="1"/>
</dbReference>
<reference evidence="3 4" key="1">
    <citation type="submission" date="2018-06" db="EMBL/GenBank/DDBJ databases">
        <authorList>
            <consortium name="Pathogen Informatics"/>
            <person name="Doyle S."/>
        </authorList>
    </citation>
    <scope>NUCLEOTIDE SEQUENCE [LARGE SCALE GENOMIC DNA]</scope>
    <source>
        <strain evidence="3 4">NCTC12410</strain>
    </source>
</reference>
<dbReference type="InterPro" id="IPR052048">
    <property type="entry name" value="ST_Response_Regulator"/>
</dbReference>
<feature type="domain" description="Response regulatory" evidence="2">
    <location>
        <begin position="11"/>
        <end position="127"/>
    </location>
</feature>
<dbReference type="PROSITE" id="PS50110">
    <property type="entry name" value="RESPONSE_REGULATORY"/>
    <property type="match status" value="1"/>
</dbReference>
<dbReference type="Pfam" id="PF05732">
    <property type="entry name" value="RepL"/>
    <property type="match status" value="1"/>
</dbReference>
<feature type="modified residue" description="4-aspartylphosphate" evidence="1">
    <location>
        <position position="60"/>
    </location>
</feature>
<dbReference type="Pfam" id="PF00072">
    <property type="entry name" value="Response_reg"/>
    <property type="match status" value="1"/>
</dbReference>
<dbReference type="EMBL" id="UGHV01000001">
    <property type="protein sequence ID" value="STO97391.1"/>
    <property type="molecule type" value="Genomic_DNA"/>
</dbReference>
<dbReference type="RefSeq" id="WP_115011628.1">
    <property type="nucleotide sequence ID" value="NZ_UGHV01000001.1"/>
</dbReference>
<dbReference type="OrthoDB" id="5514345at2"/>
<dbReference type="Gene3D" id="3.40.50.2300">
    <property type="match status" value="1"/>
</dbReference>
<protein>
    <submittedName>
        <fullName evidence="3">Two-component system response regulator</fullName>
    </submittedName>
</protein>
<evidence type="ECO:0000313" key="3">
    <source>
        <dbReference type="EMBL" id="STO97391.1"/>
    </source>
</evidence>
<evidence type="ECO:0000259" key="2">
    <source>
        <dbReference type="PROSITE" id="PS50110"/>
    </source>
</evidence>
<evidence type="ECO:0000313" key="4">
    <source>
        <dbReference type="Proteomes" id="UP000254841"/>
    </source>
</evidence>
<keyword evidence="1" id="KW-0597">Phosphoprotein</keyword>
<evidence type="ECO:0000256" key="1">
    <source>
        <dbReference type="PROSITE-ProRule" id="PRU00169"/>
    </source>
</evidence>
<dbReference type="InterPro" id="IPR011006">
    <property type="entry name" value="CheY-like_superfamily"/>
</dbReference>
<dbReference type="InterPro" id="IPR036390">
    <property type="entry name" value="WH_DNA-bd_sf"/>
</dbReference>
<gene>
    <name evidence="3" type="primary">arlR_1</name>
    <name evidence="3" type="ORF">NCTC12410_01217</name>
</gene>
<dbReference type="SMART" id="SM00448">
    <property type="entry name" value="REC"/>
    <property type="match status" value="1"/>
</dbReference>
<dbReference type="PANTHER" id="PTHR43228">
    <property type="entry name" value="TWO-COMPONENT RESPONSE REGULATOR"/>
    <property type="match status" value="1"/>
</dbReference>
<dbReference type="GO" id="GO:0000160">
    <property type="term" value="P:phosphorelay signal transduction system"/>
    <property type="evidence" value="ECO:0007669"/>
    <property type="project" value="InterPro"/>
</dbReference>
<dbReference type="InterPro" id="IPR008813">
    <property type="entry name" value="Plasmid_replication_RepL"/>
</dbReference>
<sequence>MQEFAELRDLSILYVEDNDDVSRVTAMVLEDYMGRVLLAKNGAQALELFNTHHIDIILTDILMPKMNGIEFARLVRQSPHNAKCPIIIATAHTEVSYLLDAISLQVEGYILKPLDVKELLSTLHKAILPRLQAQEIRDKNLLLGAIATFVGGKKIEIIQFLFTHCDKDNMFYGSYEDIIEQLNVSKPTIVKTFHQLMEVGLLSKIRNKVYRINMPQG</sequence>
<dbReference type="Proteomes" id="UP000254841">
    <property type="component" value="Unassembled WGS sequence"/>
</dbReference>
<dbReference type="GO" id="GO:0006260">
    <property type="term" value="P:DNA replication"/>
    <property type="evidence" value="ECO:0007669"/>
    <property type="project" value="InterPro"/>
</dbReference>
<dbReference type="GO" id="GO:0006276">
    <property type="term" value="P:plasmid maintenance"/>
    <property type="evidence" value="ECO:0007669"/>
    <property type="project" value="InterPro"/>
</dbReference>